<proteinExistence type="predicted"/>
<organism evidence="2 3">
    <name type="scientific">Croceibacterium selenioxidans</name>
    <dbReference type="NCBI Taxonomy" id="2838833"/>
    <lineage>
        <taxon>Bacteria</taxon>
        <taxon>Pseudomonadati</taxon>
        <taxon>Pseudomonadota</taxon>
        <taxon>Alphaproteobacteria</taxon>
        <taxon>Sphingomonadales</taxon>
        <taxon>Erythrobacteraceae</taxon>
        <taxon>Croceibacterium</taxon>
    </lineage>
</organism>
<dbReference type="SUPFAM" id="SSF111331">
    <property type="entry name" value="NAD kinase/diacylglycerol kinase-like"/>
    <property type="match status" value="1"/>
</dbReference>
<evidence type="ECO:0000259" key="1">
    <source>
        <dbReference type="PROSITE" id="PS50146"/>
    </source>
</evidence>
<keyword evidence="3" id="KW-1185">Reference proteome</keyword>
<dbReference type="InterPro" id="IPR017438">
    <property type="entry name" value="ATP-NAD_kinase_N"/>
</dbReference>
<evidence type="ECO:0000313" key="2">
    <source>
        <dbReference type="EMBL" id="MBT2135339.1"/>
    </source>
</evidence>
<feature type="domain" description="DAGKc" evidence="1">
    <location>
        <begin position="51"/>
        <end position="119"/>
    </location>
</feature>
<dbReference type="PROSITE" id="PS50146">
    <property type="entry name" value="DAGK"/>
    <property type="match status" value="1"/>
</dbReference>
<dbReference type="InterPro" id="IPR001206">
    <property type="entry name" value="Diacylglycerol_kinase_cat_dom"/>
</dbReference>
<dbReference type="InterPro" id="IPR045540">
    <property type="entry name" value="YegS/DAGK_C"/>
</dbReference>
<dbReference type="Pfam" id="PF19279">
    <property type="entry name" value="YegS_C"/>
    <property type="match status" value="1"/>
</dbReference>
<protein>
    <recommendedName>
        <fullName evidence="1">DAGKc domain-containing protein</fullName>
    </recommendedName>
</protein>
<dbReference type="RefSeq" id="WP_214537051.1">
    <property type="nucleotide sequence ID" value="NZ_JAHFVK010000002.1"/>
</dbReference>
<gene>
    <name evidence="2" type="ORF">KK137_13455</name>
</gene>
<dbReference type="Proteomes" id="UP000811255">
    <property type="component" value="Unassembled WGS sequence"/>
</dbReference>
<name>A0ABS5WAA2_9SPHN</name>
<dbReference type="InterPro" id="IPR016064">
    <property type="entry name" value="NAD/diacylglycerol_kinase_sf"/>
</dbReference>
<accession>A0ABS5WAA2</accession>
<dbReference type="EMBL" id="JAHFVK010000002">
    <property type="protein sequence ID" value="MBT2135339.1"/>
    <property type="molecule type" value="Genomic_DNA"/>
</dbReference>
<dbReference type="Pfam" id="PF00781">
    <property type="entry name" value="DAGK_cat"/>
    <property type="match status" value="1"/>
</dbReference>
<reference evidence="2 3" key="1">
    <citation type="submission" date="2021-05" db="EMBL/GenBank/DDBJ databases">
        <title>Croceibacterium sp. LX-88 genome sequence.</title>
        <authorList>
            <person name="Luo X."/>
        </authorList>
    </citation>
    <scope>NUCLEOTIDE SEQUENCE [LARGE SCALE GENOMIC DNA]</scope>
    <source>
        <strain evidence="2 3">LX-88</strain>
    </source>
</reference>
<sequence>MQLITNPTSGSYSRARVARLAQSLEAEGATVLHCESAGEPRFAATATHVCVVGGDGTVRRVAGAMARQERAVPLSIYPSGTINLLAREAEYPADPRAFARLVLAGRAGRPHYPVALGDGFFFSCAGVGPDSCAVERVSLPLKRWIGRLAYGAAFCQLLWHWSRHTIRLESEGRVLECEAFYVAKGRYYAGAWSLAQSARVHDPLFHVIALPTARRRDYARFVFGLICGRDASRQAGVETFTCRALSATSEAGLPIQADGDIVGRLPVTMNVGEVPLTFC</sequence>
<comment type="caution">
    <text evidence="2">The sequence shown here is derived from an EMBL/GenBank/DDBJ whole genome shotgun (WGS) entry which is preliminary data.</text>
</comment>
<dbReference type="Gene3D" id="3.40.50.10330">
    <property type="entry name" value="Probable inorganic polyphosphate/atp-NAD kinase, domain 1"/>
    <property type="match status" value="1"/>
</dbReference>
<dbReference type="Gene3D" id="2.60.200.40">
    <property type="match status" value="1"/>
</dbReference>
<evidence type="ECO:0000313" key="3">
    <source>
        <dbReference type="Proteomes" id="UP000811255"/>
    </source>
</evidence>